<keyword evidence="7" id="KW-1185">Reference proteome</keyword>
<evidence type="ECO:0000256" key="1">
    <source>
        <dbReference type="ARBA" id="ARBA00001946"/>
    </source>
</evidence>
<dbReference type="SFLD" id="SFLDS00003">
    <property type="entry name" value="Haloacid_Dehalogenase"/>
    <property type="match status" value="1"/>
</dbReference>
<evidence type="ECO:0000256" key="2">
    <source>
        <dbReference type="ARBA" id="ARBA00022723"/>
    </source>
</evidence>
<accession>A0A1X0WJC2</accession>
<dbReference type="PANTHER" id="PTHR47267:SF2">
    <property type="entry name" value="HMP-PP PHOSPHATASE"/>
    <property type="match status" value="1"/>
</dbReference>
<dbReference type="SFLD" id="SFLDG01140">
    <property type="entry name" value="C2.B:_Phosphomannomutase_and_P"/>
    <property type="match status" value="1"/>
</dbReference>
<gene>
    <name evidence="6" type="ORF">BS640_03745</name>
</gene>
<keyword evidence="3 6" id="KW-0378">Hydrolase</keyword>
<name>A0A1X0WJC2_9GAMM</name>
<dbReference type="PROSITE" id="PS01229">
    <property type="entry name" value="COF_2"/>
    <property type="match status" value="1"/>
</dbReference>
<comment type="cofactor">
    <cofactor evidence="1">
        <name>Mg(2+)</name>
        <dbReference type="ChEBI" id="CHEBI:18420"/>
    </cofactor>
</comment>
<dbReference type="NCBIfam" id="TIGR01484">
    <property type="entry name" value="HAD-SF-IIB"/>
    <property type="match status" value="1"/>
</dbReference>
<evidence type="ECO:0000256" key="4">
    <source>
        <dbReference type="ARBA" id="ARBA00022842"/>
    </source>
</evidence>
<dbReference type="InterPro" id="IPR000150">
    <property type="entry name" value="Cof"/>
</dbReference>
<evidence type="ECO:0000313" key="7">
    <source>
        <dbReference type="Proteomes" id="UP000192536"/>
    </source>
</evidence>
<protein>
    <submittedName>
        <fullName evidence="6">Thiamin pyrimidine pyrophosphate hydrolase</fullName>
    </submittedName>
</protein>
<dbReference type="Pfam" id="PF08282">
    <property type="entry name" value="Hydrolase_3"/>
    <property type="match status" value="1"/>
</dbReference>
<dbReference type="Gene3D" id="3.30.1240.10">
    <property type="match status" value="1"/>
</dbReference>
<dbReference type="GO" id="GO:0000287">
    <property type="term" value="F:magnesium ion binding"/>
    <property type="evidence" value="ECO:0007669"/>
    <property type="project" value="UniProtKB-ARBA"/>
</dbReference>
<comment type="similarity">
    <text evidence="5">Belongs to the HAD-like hydrolase superfamily. Cof family.</text>
</comment>
<keyword evidence="4" id="KW-0460">Magnesium</keyword>
<dbReference type="InterPro" id="IPR006379">
    <property type="entry name" value="HAD-SF_hydro_IIB"/>
</dbReference>
<dbReference type="AlphaFoldDB" id="A0A1X0WJC2"/>
<dbReference type="InterPro" id="IPR023214">
    <property type="entry name" value="HAD_sf"/>
</dbReference>
<dbReference type="CDD" id="cd07516">
    <property type="entry name" value="HAD_Pase"/>
    <property type="match status" value="1"/>
</dbReference>
<evidence type="ECO:0000256" key="5">
    <source>
        <dbReference type="ARBA" id="ARBA00034778"/>
    </source>
</evidence>
<evidence type="ECO:0000313" key="6">
    <source>
        <dbReference type="EMBL" id="ORJ26851.1"/>
    </source>
</evidence>
<dbReference type="NCBIfam" id="NF011705">
    <property type="entry name" value="PRK15126.1"/>
    <property type="match status" value="1"/>
</dbReference>
<dbReference type="Proteomes" id="UP000192536">
    <property type="component" value="Unassembled WGS sequence"/>
</dbReference>
<comment type="caution">
    <text evidence="6">The sequence shown here is derived from an EMBL/GenBank/DDBJ whole genome shotgun (WGS) entry which is preliminary data.</text>
</comment>
<evidence type="ECO:0000256" key="3">
    <source>
        <dbReference type="ARBA" id="ARBA00022801"/>
    </source>
</evidence>
<proteinExistence type="inferred from homology"/>
<dbReference type="RefSeq" id="WP_084911940.1">
    <property type="nucleotide sequence ID" value="NZ_CP049603.1"/>
</dbReference>
<dbReference type="NCBIfam" id="TIGR00099">
    <property type="entry name" value="Cof-subfamily"/>
    <property type="match status" value="1"/>
</dbReference>
<organism evidence="6 7">
    <name type="scientific">Rouxiella badensis</name>
    <dbReference type="NCBI Taxonomy" id="1646377"/>
    <lineage>
        <taxon>Bacteria</taxon>
        <taxon>Pseudomonadati</taxon>
        <taxon>Pseudomonadota</taxon>
        <taxon>Gammaproteobacteria</taxon>
        <taxon>Enterobacterales</taxon>
        <taxon>Yersiniaceae</taxon>
        <taxon>Rouxiella</taxon>
    </lineage>
</organism>
<dbReference type="PROSITE" id="PS01228">
    <property type="entry name" value="COF_1"/>
    <property type="match status" value="1"/>
</dbReference>
<dbReference type="GO" id="GO:0016791">
    <property type="term" value="F:phosphatase activity"/>
    <property type="evidence" value="ECO:0007669"/>
    <property type="project" value="UniProtKB-ARBA"/>
</dbReference>
<dbReference type="InterPro" id="IPR036412">
    <property type="entry name" value="HAD-like_sf"/>
</dbReference>
<sequence>MLKEKGFEKASGAVRLAAFDMDGTLLMPNHQLGEKTLSSLRQLAERGVTLTFATGRHYLEMKQILANLDIPGYLITGNGTRVHGLEGTLLHASNLSEEVFSELVGRDWKTSASLHVFRDEGWVTEFDNPDLLLAHQFSGFAYQLKKLAQVPKSGNSKVCFCAPHETLLALLPRLEQHFSDRLDVCFSAHDCLDVMPKGSNKGSALALLTSDLGISLEDCMAFGDAMNDREMLQSVGRGLVMGNALPLLKQHVAHLPVIGHCKDQAVSHFLQHWLNSPNLSYSPEY</sequence>
<dbReference type="EMBL" id="MRWE01000004">
    <property type="protein sequence ID" value="ORJ26851.1"/>
    <property type="molecule type" value="Genomic_DNA"/>
</dbReference>
<dbReference type="PANTHER" id="PTHR47267">
    <property type="match status" value="1"/>
</dbReference>
<dbReference type="Gene3D" id="3.40.50.1000">
    <property type="entry name" value="HAD superfamily/HAD-like"/>
    <property type="match status" value="1"/>
</dbReference>
<keyword evidence="2" id="KW-0479">Metal-binding</keyword>
<dbReference type="STRING" id="1646377.BS640_03745"/>
<reference evidence="6 7" key="1">
    <citation type="journal article" date="2017" name="Int. J. Syst. Evol. Microbiol.">
        <title>Rouxiella badensis sp. nov. and Rouxiella silvae sp. nov. isolated from peat bog soil in Germany and emendation of the genus description.</title>
        <authorList>
            <person name="Le Fleche-Mateos A."/>
            <person name="Kugler J.H."/>
            <person name="Hansen S.H."/>
            <person name="Syldatk C."/>
            <person name="Hausmann R."/>
            <person name="Lomprez F."/>
            <person name="Vandenbogaert M."/>
            <person name="Manuguerra J.C."/>
            <person name="Grimont P.A."/>
        </authorList>
    </citation>
    <scope>NUCLEOTIDE SEQUENCE [LARGE SCALE GENOMIC DNA]</scope>
    <source>
        <strain evidence="6 7">DSM 100043</strain>
    </source>
</reference>
<dbReference type="SUPFAM" id="SSF56784">
    <property type="entry name" value="HAD-like"/>
    <property type="match status" value="1"/>
</dbReference>